<keyword evidence="3" id="KW-0560">Oxidoreductase</keyword>
<dbReference type="PANTHER" id="PTHR21266">
    <property type="entry name" value="IRON-SULFUR DOMAIN CONTAINING PROTEIN"/>
    <property type="match status" value="1"/>
</dbReference>
<organism evidence="7 8">
    <name type="scientific">Tumebacillus lacus</name>
    <dbReference type="NCBI Taxonomy" id="2995335"/>
    <lineage>
        <taxon>Bacteria</taxon>
        <taxon>Bacillati</taxon>
        <taxon>Bacillota</taxon>
        <taxon>Bacilli</taxon>
        <taxon>Bacillales</taxon>
        <taxon>Alicyclobacillaceae</taxon>
        <taxon>Tumebacillus</taxon>
    </lineage>
</organism>
<keyword evidence="5" id="KW-0411">Iron-sulfur</keyword>
<dbReference type="PROSITE" id="PS51296">
    <property type="entry name" value="RIESKE"/>
    <property type="match status" value="1"/>
</dbReference>
<keyword evidence="4" id="KW-0408">Iron</keyword>
<dbReference type="InterPro" id="IPR017941">
    <property type="entry name" value="Rieske_2Fe-2S"/>
</dbReference>
<evidence type="ECO:0000259" key="6">
    <source>
        <dbReference type="PROSITE" id="PS51296"/>
    </source>
</evidence>
<accession>A0ABT3X1C8</accession>
<dbReference type="InterPro" id="IPR036922">
    <property type="entry name" value="Rieske_2Fe-2S_sf"/>
</dbReference>
<evidence type="ECO:0000256" key="3">
    <source>
        <dbReference type="ARBA" id="ARBA00023002"/>
    </source>
</evidence>
<dbReference type="Pfam" id="PF00355">
    <property type="entry name" value="Rieske"/>
    <property type="match status" value="1"/>
</dbReference>
<feature type="domain" description="Rieske" evidence="6">
    <location>
        <begin position="5"/>
        <end position="110"/>
    </location>
</feature>
<dbReference type="SUPFAM" id="SSF50022">
    <property type="entry name" value="ISP domain"/>
    <property type="match status" value="1"/>
</dbReference>
<dbReference type="GO" id="GO:0051213">
    <property type="term" value="F:dioxygenase activity"/>
    <property type="evidence" value="ECO:0007669"/>
    <property type="project" value="UniProtKB-KW"/>
</dbReference>
<dbReference type="PANTHER" id="PTHR21266:SF60">
    <property type="entry name" value="3-KETOSTEROID-9-ALPHA-MONOOXYGENASE, OXYGENASE COMPONENT"/>
    <property type="match status" value="1"/>
</dbReference>
<dbReference type="Proteomes" id="UP001208017">
    <property type="component" value="Unassembled WGS sequence"/>
</dbReference>
<dbReference type="SUPFAM" id="SSF55961">
    <property type="entry name" value="Bet v1-like"/>
    <property type="match status" value="1"/>
</dbReference>
<name>A0ABT3X1C8_9BACL</name>
<evidence type="ECO:0000313" key="7">
    <source>
        <dbReference type="EMBL" id="MCX7570737.1"/>
    </source>
</evidence>
<evidence type="ECO:0000256" key="2">
    <source>
        <dbReference type="ARBA" id="ARBA00022723"/>
    </source>
</evidence>
<comment type="caution">
    <text evidence="7">The sequence shown here is derived from an EMBL/GenBank/DDBJ whole genome shotgun (WGS) entry which is preliminary data.</text>
</comment>
<keyword evidence="8" id="KW-1185">Reference proteome</keyword>
<dbReference type="Pfam" id="PF19112">
    <property type="entry name" value="VanA_C"/>
    <property type="match status" value="1"/>
</dbReference>
<dbReference type="RefSeq" id="WP_267151984.1">
    <property type="nucleotide sequence ID" value="NZ_JAPMLT010000005.1"/>
</dbReference>
<reference evidence="7 8" key="1">
    <citation type="submission" date="2022-11" db="EMBL/GenBank/DDBJ databases">
        <title>Study of microbial diversity in lake waters.</title>
        <authorList>
            <person name="Zhang J."/>
        </authorList>
    </citation>
    <scope>NUCLEOTIDE SEQUENCE [LARGE SCALE GENOMIC DNA]</scope>
    <source>
        <strain evidence="7 8">DT12</strain>
    </source>
</reference>
<dbReference type="InterPro" id="IPR044043">
    <property type="entry name" value="VanA_C_cat"/>
</dbReference>
<evidence type="ECO:0000256" key="1">
    <source>
        <dbReference type="ARBA" id="ARBA00022714"/>
    </source>
</evidence>
<protein>
    <submittedName>
        <fullName evidence="7">Aromatic ring-hydroxylating dioxygenase subunit alpha</fullName>
    </submittedName>
</protein>
<evidence type="ECO:0000256" key="5">
    <source>
        <dbReference type="ARBA" id="ARBA00023014"/>
    </source>
</evidence>
<dbReference type="Gene3D" id="2.102.10.10">
    <property type="entry name" value="Rieske [2Fe-2S] iron-sulphur domain"/>
    <property type="match status" value="1"/>
</dbReference>
<keyword evidence="2" id="KW-0479">Metal-binding</keyword>
<sequence>MRNAWYVAAESRELQDDEMMAVTILDEEIVLFRDGRGQAHALQDHCPHRGARLSDGRHHGERIACPFHGWEFGGDGRCRLIPSNGPDAKIPDKARVTAYPLQELGGHVWVWIGEAERVTPLDLPPELTDPTWRAVPFRAEWKAHLTRVIESILDVSHLPYVHPESTGDVDPRVEGPAFQVNEREIVVIAKPFHPLLQTPGGYVDDRKASTITFQFPNQIILRTDMMEEKVMATYLTMTPVAGGGIVLYGLALRNFFQDIELIDDVHYEHNVTVLEQDRPVVEALRPRISPLDLEREVHVRSDAQQVRYRLLLKKQLEREQASDPYYGQDKS</sequence>
<dbReference type="InterPro" id="IPR050584">
    <property type="entry name" value="Cholesterol_7-desaturase"/>
</dbReference>
<evidence type="ECO:0000256" key="4">
    <source>
        <dbReference type="ARBA" id="ARBA00023004"/>
    </source>
</evidence>
<proteinExistence type="predicted"/>
<gene>
    <name evidence="7" type="ORF">OS242_12280</name>
</gene>
<dbReference type="Gene3D" id="3.90.380.10">
    <property type="entry name" value="Naphthalene 1,2-dioxygenase Alpha Subunit, Chain A, domain 1"/>
    <property type="match status" value="1"/>
</dbReference>
<keyword evidence="1" id="KW-0001">2Fe-2S</keyword>
<evidence type="ECO:0000313" key="8">
    <source>
        <dbReference type="Proteomes" id="UP001208017"/>
    </source>
</evidence>
<keyword evidence="7" id="KW-0223">Dioxygenase</keyword>
<dbReference type="EMBL" id="JAPMLT010000005">
    <property type="protein sequence ID" value="MCX7570737.1"/>
    <property type="molecule type" value="Genomic_DNA"/>
</dbReference>